<sequence length="161" mass="18167">MNAPLCLVENEDAQRAREDLIIVEASLILDRRMFTRGPSLHTPQDVRDFLKLKLAGHEHEVFASVFLDSRHRVIAFEELFFGTINGASVYPRQLVKRALHWNSAAVIITHNHPSGCSEPSEADRHLTERLKDALALIDVRVLDHFIVGAGHPLSLAEYGWL</sequence>
<keyword evidence="1" id="KW-0645">Protease</keyword>
<proteinExistence type="predicted"/>
<keyword evidence="3" id="KW-0378">Hydrolase</keyword>
<gene>
    <name evidence="7" type="ORF">SAMN05421672_12140</name>
</gene>
<dbReference type="GO" id="GO:0006508">
    <property type="term" value="P:proteolysis"/>
    <property type="evidence" value="ECO:0007669"/>
    <property type="project" value="UniProtKB-KW"/>
</dbReference>
<evidence type="ECO:0000259" key="6">
    <source>
        <dbReference type="PROSITE" id="PS50249"/>
    </source>
</evidence>
<evidence type="ECO:0000313" key="7">
    <source>
        <dbReference type="EMBL" id="SIR37913.1"/>
    </source>
</evidence>
<dbReference type="AlphaFoldDB" id="A0A1N7AFZ8"/>
<name>A0A1N7AFZ8_9PSED</name>
<keyword evidence="2" id="KW-0479">Metal-binding</keyword>
<dbReference type="SUPFAM" id="SSF102712">
    <property type="entry name" value="JAB1/MPN domain"/>
    <property type="match status" value="1"/>
</dbReference>
<dbReference type="PANTHER" id="PTHR30471">
    <property type="entry name" value="DNA REPAIR PROTEIN RADC"/>
    <property type="match status" value="1"/>
</dbReference>
<evidence type="ECO:0000256" key="1">
    <source>
        <dbReference type="ARBA" id="ARBA00022670"/>
    </source>
</evidence>
<dbReference type="EMBL" id="FTMC01000021">
    <property type="protein sequence ID" value="SIR37913.1"/>
    <property type="molecule type" value="Genomic_DNA"/>
</dbReference>
<dbReference type="PROSITE" id="PS01302">
    <property type="entry name" value="UPF0758"/>
    <property type="match status" value="1"/>
</dbReference>
<dbReference type="InterPro" id="IPR037518">
    <property type="entry name" value="MPN"/>
</dbReference>
<protein>
    <submittedName>
        <fullName evidence="7">DNA repair protein RadC</fullName>
    </submittedName>
</protein>
<evidence type="ECO:0000313" key="8">
    <source>
        <dbReference type="Proteomes" id="UP000186079"/>
    </source>
</evidence>
<feature type="domain" description="MPN" evidence="6">
    <location>
        <begin position="39"/>
        <end position="161"/>
    </location>
</feature>
<dbReference type="NCBIfam" id="TIGR00608">
    <property type="entry name" value="radc"/>
    <property type="match status" value="1"/>
</dbReference>
<dbReference type="InterPro" id="IPR001405">
    <property type="entry name" value="UPF0758"/>
</dbReference>
<reference evidence="7 8" key="1">
    <citation type="submission" date="2017-01" db="EMBL/GenBank/DDBJ databases">
        <authorList>
            <person name="Mah S.A."/>
            <person name="Swanson W.J."/>
            <person name="Moy G.W."/>
            <person name="Vacquier V.D."/>
        </authorList>
    </citation>
    <scope>NUCLEOTIDE SEQUENCE [LARGE SCALE GENOMIC DNA]</scope>
    <source>
        <strain evidence="7 8">ATCC 29606</strain>
    </source>
</reference>
<keyword evidence="5" id="KW-0482">Metalloprotease</keyword>
<dbReference type="InterPro" id="IPR020891">
    <property type="entry name" value="UPF0758_CS"/>
</dbReference>
<dbReference type="InterPro" id="IPR025657">
    <property type="entry name" value="RadC_JAB"/>
</dbReference>
<evidence type="ECO:0000256" key="4">
    <source>
        <dbReference type="ARBA" id="ARBA00022833"/>
    </source>
</evidence>
<dbReference type="Proteomes" id="UP000186079">
    <property type="component" value="Unassembled WGS sequence"/>
</dbReference>
<dbReference type="PROSITE" id="PS50249">
    <property type="entry name" value="MPN"/>
    <property type="match status" value="1"/>
</dbReference>
<accession>A0A1N7AFZ8</accession>
<evidence type="ECO:0000256" key="2">
    <source>
        <dbReference type="ARBA" id="ARBA00022723"/>
    </source>
</evidence>
<dbReference type="CDD" id="cd08071">
    <property type="entry name" value="MPN_DUF2466"/>
    <property type="match status" value="1"/>
</dbReference>
<dbReference type="GO" id="GO:0046872">
    <property type="term" value="F:metal ion binding"/>
    <property type="evidence" value="ECO:0007669"/>
    <property type="project" value="UniProtKB-KW"/>
</dbReference>
<dbReference type="GO" id="GO:0008237">
    <property type="term" value="F:metallopeptidase activity"/>
    <property type="evidence" value="ECO:0007669"/>
    <property type="project" value="UniProtKB-KW"/>
</dbReference>
<dbReference type="Gene3D" id="3.40.140.10">
    <property type="entry name" value="Cytidine Deaminase, domain 2"/>
    <property type="match status" value="1"/>
</dbReference>
<organism evidence="7 8">
    <name type="scientific">Pseudomonas flexibilis</name>
    <dbReference type="NCBI Taxonomy" id="706570"/>
    <lineage>
        <taxon>Bacteria</taxon>
        <taxon>Pseudomonadati</taxon>
        <taxon>Pseudomonadota</taxon>
        <taxon>Gammaproteobacteria</taxon>
        <taxon>Pseudomonadales</taxon>
        <taxon>Pseudomonadaceae</taxon>
        <taxon>Pseudomonas</taxon>
    </lineage>
</organism>
<keyword evidence="4" id="KW-0862">Zinc</keyword>
<dbReference type="RefSeq" id="WP_039560981.1">
    <property type="nucleotide sequence ID" value="NZ_FTMC01000021.1"/>
</dbReference>
<dbReference type="Pfam" id="PF04002">
    <property type="entry name" value="RadC"/>
    <property type="match status" value="1"/>
</dbReference>
<evidence type="ECO:0000256" key="5">
    <source>
        <dbReference type="ARBA" id="ARBA00023049"/>
    </source>
</evidence>
<evidence type="ECO:0000256" key="3">
    <source>
        <dbReference type="ARBA" id="ARBA00022801"/>
    </source>
</evidence>
<dbReference type="PANTHER" id="PTHR30471:SF3">
    <property type="entry name" value="UPF0758 PROTEIN YEES-RELATED"/>
    <property type="match status" value="1"/>
</dbReference>